<evidence type="ECO:0000256" key="2">
    <source>
        <dbReference type="ARBA" id="ARBA00023125"/>
    </source>
</evidence>
<name>A0ABW9UN56_9BACL</name>
<dbReference type="InterPro" id="IPR050204">
    <property type="entry name" value="AraC_XylS_family_regulators"/>
</dbReference>
<evidence type="ECO:0000256" key="4">
    <source>
        <dbReference type="ARBA" id="ARBA00023163"/>
    </source>
</evidence>
<dbReference type="InterPro" id="IPR020449">
    <property type="entry name" value="Tscrpt_reg_AraC-type_HTH"/>
</dbReference>
<dbReference type="InterPro" id="IPR037923">
    <property type="entry name" value="HTH-like"/>
</dbReference>
<evidence type="ECO:0000313" key="6">
    <source>
        <dbReference type="EMBL" id="MVQ40446.1"/>
    </source>
</evidence>
<keyword evidence="3" id="KW-0010">Activator</keyword>
<dbReference type="Pfam" id="PF02311">
    <property type="entry name" value="AraC_binding"/>
    <property type="match status" value="1"/>
</dbReference>
<protein>
    <submittedName>
        <fullName evidence="6">AraC family transcriptional regulator</fullName>
    </submittedName>
</protein>
<keyword evidence="4" id="KW-0804">Transcription</keyword>
<dbReference type="PROSITE" id="PS00041">
    <property type="entry name" value="HTH_ARAC_FAMILY_1"/>
    <property type="match status" value="1"/>
</dbReference>
<dbReference type="InterPro" id="IPR018060">
    <property type="entry name" value="HTH_AraC"/>
</dbReference>
<accession>A0ABW9UN56</accession>
<keyword evidence="2" id="KW-0238">DNA-binding</keyword>
<dbReference type="PANTHER" id="PTHR46796">
    <property type="entry name" value="HTH-TYPE TRANSCRIPTIONAL ACTIVATOR RHAS-RELATED"/>
    <property type="match status" value="1"/>
</dbReference>
<reference evidence="6 7" key="1">
    <citation type="submission" date="2019-12" db="EMBL/GenBank/DDBJ databases">
        <authorList>
            <person name="Huq M.A."/>
        </authorList>
    </citation>
    <scope>NUCLEOTIDE SEQUENCE [LARGE SCALE GENOMIC DNA]</scope>
    <source>
        <strain evidence="6 7">MAH-34</strain>
    </source>
</reference>
<evidence type="ECO:0000256" key="1">
    <source>
        <dbReference type="ARBA" id="ARBA00023015"/>
    </source>
</evidence>
<gene>
    <name evidence="6" type="ORF">GON05_38270</name>
</gene>
<dbReference type="Pfam" id="PF12833">
    <property type="entry name" value="HTH_18"/>
    <property type="match status" value="1"/>
</dbReference>
<evidence type="ECO:0000313" key="7">
    <source>
        <dbReference type="Proteomes" id="UP000467637"/>
    </source>
</evidence>
<evidence type="ECO:0000259" key="5">
    <source>
        <dbReference type="PROSITE" id="PS01124"/>
    </source>
</evidence>
<evidence type="ECO:0000256" key="3">
    <source>
        <dbReference type="ARBA" id="ARBA00023159"/>
    </source>
</evidence>
<dbReference type="SUPFAM" id="SSF46689">
    <property type="entry name" value="Homeodomain-like"/>
    <property type="match status" value="2"/>
</dbReference>
<dbReference type="InterPro" id="IPR003313">
    <property type="entry name" value="AraC-bd"/>
</dbReference>
<dbReference type="SMART" id="SM00342">
    <property type="entry name" value="HTH_ARAC"/>
    <property type="match status" value="1"/>
</dbReference>
<dbReference type="EMBL" id="WSEM01000041">
    <property type="protein sequence ID" value="MVQ40446.1"/>
    <property type="molecule type" value="Genomic_DNA"/>
</dbReference>
<keyword evidence="7" id="KW-1185">Reference proteome</keyword>
<comment type="caution">
    <text evidence="6">The sequence shown here is derived from an EMBL/GenBank/DDBJ whole genome shotgun (WGS) entry which is preliminary data.</text>
</comment>
<organism evidence="6 7">
    <name type="scientific">Paenibacillus anseongense</name>
    <dbReference type="NCBI Taxonomy" id="2682845"/>
    <lineage>
        <taxon>Bacteria</taxon>
        <taxon>Bacillati</taxon>
        <taxon>Bacillota</taxon>
        <taxon>Bacilli</taxon>
        <taxon>Bacillales</taxon>
        <taxon>Paenibacillaceae</taxon>
        <taxon>Paenibacillus</taxon>
    </lineage>
</organism>
<dbReference type="PROSITE" id="PS01124">
    <property type="entry name" value="HTH_ARAC_FAMILY_2"/>
    <property type="match status" value="1"/>
</dbReference>
<dbReference type="InterPro" id="IPR018062">
    <property type="entry name" value="HTH_AraC-typ_CS"/>
</dbReference>
<dbReference type="InterPro" id="IPR009057">
    <property type="entry name" value="Homeodomain-like_sf"/>
</dbReference>
<proteinExistence type="predicted"/>
<dbReference type="Proteomes" id="UP000467637">
    <property type="component" value="Unassembled WGS sequence"/>
</dbReference>
<dbReference type="Gene3D" id="1.10.10.60">
    <property type="entry name" value="Homeodomain-like"/>
    <property type="match status" value="2"/>
</dbReference>
<sequence>MSMKTHLGSLGKLRPTVNFSNYFQAPAGTFWGPRTIPDCQLILLVAGSASFEFAGKCLNLLPGNCLFYGSDTPHRLTISSDGPSTLGSIHFSWDSASTEAIHPEPTIILHTREHLVRPAKTYTVHVEGHGDVDMWHFYEFTQLESLFARIAKEFVHQEPGYGSIARGYLIQILTTLLRYQMDKRFRAATEHSKIAASIEAIQQDASRNWSTPELAAISGYHPTYFAELFREATGYAPKHYLVLERVKQAQLLLLHESTIEAVAMKLGYSSIHYFCRNFKAVTGLTPTEFKQRNVAL</sequence>
<dbReference type="PRINTS" id="PR00032">
    <property type="entry name" value="HTHARAC"/>
</dbReference>
<feature type="domain" description="HTH araC/xylS-type" evidence="5">
    <location>
        <begin position="195"/>
        <end position="292"/>
    </location>
</feature>
<keyword evidence="1" id="KW-0805">Transcription regulation</keyword>
<dbReference type="SUPFAM" id="SSF51215">
    <property type="entry name" value="Regulatory protein AraC"/>
    <property type="match status" value="1"/>
</dbReference>